<dbReference type="GO" id="GO:0006508">
    <property type="term" value="P:proteolysis"/>
    <property type="evidence" value="ECO:0007669"/>
    <property type="project" value="UniProtKB-KW"/>
</dbReference>
<dbReference type="Pfam" id="PF04389">
    <property type="entry name" value="Peptidase_M28"/>
    <property type="match status" value="1"/>
</dbReference>
<evidence type="ECO:0000313" key="24">
    <source>
        <dbReference type="EMBL" id="SDE81535.1"/>
    </source>
</evidence>
<protein>
    <recommendedName>
        <fullName evidence="5">Carboxypeptidase Q</fullName>
    </recommendedName>
    <alternativeName>
        <fullName evidence="20">Plasma glutamate carboxypeptidase</fullName>
    </alternativeName>
</protein>
<dbReference type="GO" id="GO:0046872">
    <property type="term" value="F:metal ion binding"/>
    <property type="evidence" value="ECO:0007669"/>
    <property type="project" value="UniProtKB-KW"/>
</dbReference>
<feature type="region of interest" description="Disordered" evidence="21">
    <location>
        <begin position="594"/>
        <end position="619"/>
    </location>
</feature>
<evidence type="ECO:0000256" key="18">
    <source>
        <dbReference type="ARBA" id="ARBA00023228"/>
    </source>
</evidence>
<dbReference type="AlphaFoldDB" id="A0A1G7G0K1"/>
<dbReference type="GO" id="GO:0070573">
    <property type="term" value="F:metallodipeptidase activity"/>
    <property type="evidence" value="ECO:0007669"/>
    <property type="project" value="InterPro"/>
</dbReference>
<keyword evidence="18" id="KW-0458">Lysosome</keyword>
<reference evidence="24 25" key="1">
    <citation type="submission" date="2016-10" db="EMBL/GenBank/DDBJ databases">
        <authorList>
            <person name="de Groot N.N."/>
        </authorList>
    </citation>
    <scope>NUCLEOTIDE SEQUENCE [LARGE SCALE GENOMIC DNA]</scope>
    <source>
        <strain evidence="24 25">GAS232</strain>
    </source>
</reference>
<evidence type="ECO:0000256" key="21">
    <source>
        <dbReference type="SAM" id="MobiDB-lite"/>
    </source>
</evidence>
<dbReference type="OrthoDB" id="9769665at2"/>
<dbReference type="GO" id="GO:0005764">
    <property type="term" value="C:lysosome"/>
    <property type="evidence" value="ECO:0007669"/>
    <property type="project" value="UniProtKB-SubCell"/>
</dbReference>
<keyword evidence="17" id="KW-0325">Glycoprotein</keyword>
<evidence type="ECO:0000256" key="2">
    <source>
        <dbReference type="ARBA" id="ARBA00004371"/>
    </source>
</evidence>
<comment type="subunit">
    <text evidence="19">Homodimer. The monomeric form is inactive while the homodimer is active.</text>
</comment>
<evidence type="ECO:0000256" key="13">
    <source>
        <dbReference type="ARBA" id="ARBA00022833"/>
    </source>
</evidence>
<dbReference type="InterPro" id="IPR039866">
    <property type="entry name" value="CPQ"/>
</dbReference>
<keyword evidence="15" id="KW-0482">Metalloprotease</keyword>
<feature type="region of interest" description="Disordered" evidence="21">
    <location>
        <begin position="152"/>
        <end position="184"/>
    </location>
</feature>
<keyword evidence="11" id="KW-0378">Hydrolase</keyword>
<dbReference type="PANTHER" id="PTHR12053">
    <property type="entry name" value="PROTEASE FAMILY M28 PLASMA GLUTAMATE CARBOXYPEPTIDASE-RELATED"/>
    <property type="match status" value="1"/>
</dbReference>
<evidence type="ECO:0000256" key="16">
    <source>
        <dbReference type="ARBA" id="ARBA00023145"/>
    </source>
</evidence>
<evidence type="ECO:0000256" key="20">
    <source>
        <dbReference type="ARBA" id="ARBA00033328"/>
    </source>
</evidence>
<feature type="signal peptide" evidence="22">
    <location>
        <begin position="1"/>
        <end position="21"/>
    </location>
</feature>
<keyword evidence="10 22" id="KW-0732">Signal</keyword>
<evidence type="ECO:0000256" key="14">
    <source>
        <dbReference type="ARBA" id="ARBA00023034"/>
    </source>
</evidence>
<keyword evidence="13" id="KW-0862">Zinc</keyword>
<evidence type="ECO:0000256" key="5">
    <source>
        <dbReference type="ARBA" id="ARBA00014116"/>
    </source>
</evidence>
<keyword evidence="8" id="KW-0645">Protease</keyword>
<evidence type="ECO:0000256" key="22">
    <source>
        <dbReference type="SAM" id="SignalP"/>
    </source>
</evidence>
<evidence type="ECO:0000256" key="10">
    <source>
        <dbReference type="ARBA" id="ARBA00022729"/>
    </source>
</evidence>
<feature type="domain" description="Peptidase M28" evidence="23">
    <location>
        <begin position="345"/>
        <end position="536"/>
    </location>
</feature>
<evidence type="ECO:0000256" key="7">
    <source>
        <dbReference type="ARBA" id="ARBA00022645"/>
    </source>
</evidence>
<keyword evidence="7" id="KW-0121">Carboxypeptidase</keyword>
<dbReference type="InterPro" id="IPR007484">
    <property type="entry name" value="Peptidase_M28"/>
</dbReference>
<evidence type="ECO:0000259" key="23">
    <source>
        <dbReference type="Pfam" id="PF04389"/>
    </source>
</evidence>
<evidence type="ECO:0000256" key="15">
    <source>
        <dbReference type="ARBA" id="ARBA00023049"/>
    </source>
</evidence>
<evidence type="ECO:0000256" key="19">
    <source>
        <dbReference type="ARBA" id="ARBA00025833"/>
    </source>
</evidence>
<feature type="chain" id="PRO_5009241064" description="Carboxypeptidase Q" evidence="22">
    <location>
        <begin position="22"/>
        <end position="619"/>
    </location>
</feature>
<dbReference type="SUPFAM" id="SSF53187">
    <property type="entry name" value="Zn-dependent exopeptidases"/>
    <property type="match status" value="1"/>
</dbReference>
<keyword evidence="6" id="KW-0964">Secreted</keyword>
<evidence type="ECO:0000256" key="3">
    <source>
        <dbReference type="ARBA" id="ARBA00004555"/>
    </source>
</evidence>
<name>A0A1G7G0K1_9BACT</name>
<dbReference type="EMBL" id="LT629690">
    <property type="protein sequence ID" value="SDE81535.1"/>
    <property type="molecule type" value="Genomic_DNA"/>
</dbReference>
<keyword evidence="12" id="KW-0256">Endoplasmic reticulum</keyword>
<evidence type="ECO:0000256" key="12">
    <source>
        <dbReference type="ARBA" id="ARBA00022824"/>
    </source>
</evidence>
<proteinExistence type="predicted"/>
<keyword evidence="14" id="KW-0333">Golgi apparatus</keyword>
<dbReference type="Gene3D" id="3.40.630.10">
    <property type="entry name" value="Zn peptidases"/>
    <property type="match status" value="2"/>
</dbReference>
<sequence>MARFLVHMLAASCLAVVPAMAQAPAVSDVNTQLRAQETKDSQLMWWLHEVTDVYGPRLTGSPGLKAAQDFAVKQMKAWGFQNVHLEPWNFNHPGWQNYETVANVTAPFQQPLNVRAVSWTPGTKGMVEGKVLVVEPPLPPPVALGRGGGAFGRGGGPSPEQLKAMEQAGTSPAPMPAAKPEEHKPVTQADLDAYLASIKDKVKGSVIFYGPHVEVPENFAPATLRRPDEQWEQQAGRRGGFPTPPTPPKTEGLTLAEVTGQVNKFLIANGALAKVTDSGRAYGIVLQQSTAGYNENPDSPNLPTLVMGNEDYGRIYRTTKIDHLPVTIRLNVKSEFYPAGKTVYNVVGELPGTDKSDEVVMAGGHFDSWNPATGATDNAAGSTVAVEALRLIKVLNLPHRRTIRVALWSGEEQGLYGSLAYVAQHFGSAENPKPEWYKLDAYLNLDDGTSKPRAASVFGPPEAAAMVQGAMDNFKDWGFFHVSPTVGRQTGGTDSTSFNNAGLPGVGYSQDPFDYNTYTHHTSFDTYERIYEPDMREAAVEEALTLYALANAEQMVPRCSVATMPAPPVPNARVIAARKSTLPRTPVEEFMLPEGATAPERPNPCTAVQPKEAAPVSWK</sequence>
<evidence type="ECO:0000256" key="1">
    <source>
        <dbReference type="ARBA" id="ARBA00004240"/>
    </source>
</evidence>
<evidence type="ECO:0000256" key="8">
    <source>
        <dbReference type="ARBA" id="ARBA00022670"/>
    </source>
</evidence>
<dbReference type="PANTHER" id="PTHR12053:SF3">
    <property type="entry name" value="CARBOXYPEPTIDASE Q"/>
    <property type="match status" value="1"/>
</dbReference>
<evidence type="ECO:0000256" key="6">
    <source>
        <dbReference type="ARBA" id="ARBA00022525"/>
    </source>
</evidence>
<keyword evidence="9" id="KW-0479">Metal-binding</keyword>
<dbReference type="RefSeq" id="WP_083343758.1">
    <property type="nucleotide sequence ID" value="NZ_LT629690.1"/>
</dbReference>
<dbReference type="Proteomes" id="UP000182427">
    <property type="component" value="Chromosome I"/>
</dbReference>
<evidence type="ECO:0000256" key="11">
    <source>
        <dbReference type="ARBA" id="ARBA00022801"/>
    </source>
</evidence>
<keyword evidence="25" id="KW-1185">Reference proteome</keyword>
<keyword evidence="16" id="KW-0865">Zymogen</keyword>
<accession>A0A1G7G0K1</accession>
<comment type="subcellular location">
    <subcellularLocation>
        <location evidence="1">Endoplasmic reticulum</location>
    </subcellularLocation>
    <subcellularLocation>
        <location evidence="3">Golgi apparatus</location>
    </subcellularLocation>
    <subcellularLocation>
        <location evidence="2">Lysosome</location>
    </subcellularLocation>
    <subcellularLocation>
        <location evidence="4">Secreted</location>
    </subcellularLocation>
</comment>
<organism evidence="24 25">
    <name type="scientific">Terriglobus roseus</name>
    <dbReference type="NCBI Taxonomy" id="392734"/>
    <lineage>
        <taxon>Bacteria</taxon>
        <taxon>Pseudomonadati</taxon>
        <taxon>Acidobacteriota</taxon>
        <taxon>Terriglobia</taxon>
        <taxon>Terriglobales</taxon>
        <taxon>Acidobacteriaceae</taxon>
        <taxon>Terriglobus</taxon>
    </lineage>
</organism>
<gene>
    <name evidence="24" type="ORF">SAMN05444167_0507</name>
</gene>
<evidence type="ECO:0000256" key="17">
    <source>
        <dbReference type="ARBA" id="ARBA00023180"/>
    </source>
</evidence>
<evidence type="ECO:0000256" key="4">
    <source>
        <dbReference type="ARBA" id="ARBA00004613"/>
    </source>
</evidence>
<dbReference type="GO" id="GO:0005576">
    <property type="term" value="C:extracellular region"/>
    <property type="evidence" value="ECO:0007669"/>
    <property type="project" value="UniProtKB-SubCell"/>
</dbReference>
<evidence type="ECO:0000256" key="9">
    <source>
        <dbReference type="ARBA" id="ARBA00022723"/>
    </source>
</evidence>
<evidence type="ECO:0000313" key="25">
    <source>
        <dbReference type="Proteomes" id="UP000182427"/>
    </source>
</evidence>
<dbReference type="GO" id="GO:0004180">
    <property type="term" value="F:carboxypeptidase activity"/>
    <property type="evidence" value="ECO:0007669"/>
    <property type="project" value="UniProtKB-KW"/>
</dbReference>